<evidence type="ECO:0000256" key="8">
    <source>
        <dbReference type="ARBA" id="ARBA00023242"/>
    </source>
</evidence>
<dbReference type="EMBL" id="JAYRBN010000058">
    <property type="protein sequence ID" value="KAL2742164.1"/>
    <property type="molecule type" value="Genomic_DNA"/>
</dbReference>
<evidence type="ECO:0000256" key="2">
    <source>
        <dbReference type="ARBA" id="ARBA00022490"/>
    </source>
</evidence>
<feature type="compositionally biased region" description="Gly residues" evidence="11">
    <location>
        <begin position="1"/>
        <end position="10"/>
    </location>
</feature>
<organism evidence="15 16">
    <name type="scientific">Vespula maculifrons</name>
    <name type="common">Eastern yellow jacket</name>
    <name type="synonym">Wasp</name>
    <dbReference type="NCBI Taxonomy" id="7453"/>
    <lineage>
        <taxon>Eukaryota</taxon>
        <taxon>Metazoa</taxon>
        <taxon>Ecdysozoa</taxon>
        <taxon>Arthropoda</taxon>
        <taxon>Hexapoda</taxon>
        <taxon>Insecta</taxon>
        <taxon>Pterygota</taxon>
        <taxon>Neoptera</taxon>
        <taxon>Endopterygota</taxon>
        <taxon>Hymenoptera</taxon>
        <taxon>Apocrita</taxon>
        <taxon>Aculeata</taxon>
        <taxon>Vespoidea</taxon>
        <taxon>Vespidae</taxon>
        <taxon>Vespinae</taxon>
        <taxon>Vespula</taxon>
    </lineage>
</organism>
<dbReference type="SMART" id="SM00524">
    <property type="entry name" value="DWB"/>
    <property type="match status" value="1"/>
</dbReference>
<keyword evidence="6" id="KW-0238">DNA-binding</keyword>
<dbReference type="InterPro" id="IPR036578">
    <property type="entry name" value="SMAD_MH1_sf"/>
</dbReference>
<comment type="similarity">
    <text evidence="1 9">Belongs to the dwarfin/SMAD family.</text>
</comment>
<gene>
    <name evidence="15" type="ORF">V1477_009793</name>
</gene>
<evidence type="ECO:0000313" key="16">
    <source>
        <dbReference type="Proteomes" id="UP001607303"/>
    </source>
</evidence>
<dbReference type="InterPro" id="IPR013019">
    <property type="entry name" value="MAD_homology_MH1"/>
</dbReference>
<evidence type="ECO:0000259" key="14">
    <source>
        <dbReference type="PROSITE" id="PS51076"/>
    </source>
</evidence>
<evidence type="ECO:0000256" key="9">
    <source>
        <dbReference type="RuleBase" id="RU361195"/>
    </source>
</evidence>
<dbReference type="CDD" id="cd10498">
    <property type="entry name" value="MH2_SMAD_4"/>
    <property type="match status" value="1"/>
</dbReference>
<feature type="region of interest" description="Disordered" evidence="11">
    <location>
        <begin position="418"/>
        <end position="461"/>
    </location>
</feature>
<dbReference type="GO" id="GO:0060255">
    <property type="term" value="P:regulation of macromolecule metabolic process"/>
    <property type="evidence" value="ECO:0007669"/>
    <property type="project" value="UniProtKB-ARBA"/>
</dbReference>
<dbReference type="InterPro" id="IPR001132">
    <property type="entry name" value="SMAD_dom_Dwarfin-type"/>
</dbReference>
<accession>A0ABD2CAS2</accession>
<feature type="compositionally biased region" description="Low complexity" evidence="11">
    <location>
        <begin position="262"/>
        <end position="282"/>
    </location>
</feature>
<dbReference type="Pfam" id="PF03165">
    <property type="entry name" value="MH1"/>
    <property type="match status" value="1"/>
</dbReference>
<dbReference type="SMART" id="SM00523">
    <property type="entry name" value="DWA"/>
    <property type="match status" value="1"/>
</dbReference>
<dbReference type="GO" id="GO:0003677">
    <property type="term" value="F:DNA binding"/>
    <property type="evidence" value="ECO:0007669"/>
    <property type="project" value="UniProtKB-KW"/>
</dbReference>
<dbReference type="FunFam" id="3.90.520.10:FF:000002">
    <property type="entry name" value="Mothers against decapentaplegic homolog"/>
    <property type="match status" value="1"/>
</dbReference>
<keyword evidence="2 9" id="KW-0963">Cytoplasm</keyword>
<dbReference type="InterPro" id="IPR013790">
    <property type="entry name" value="Dwarfin"/>
</dbReference>
<feature type="domain" description="MH2" evidence="14">
    <location>
        <begin position="540"/>
        <end position="753"/>
    </location>
</feature>
<name>A0ABD2CAS2_VESMC</name>
<keyword evidence="8 9" id="KW-0539">Nucleus</keyword>
<keyword evidence="16" id="KW-1185">Reference proteome</keyword>
<dbReference type="SUPFAM" id="SSF56366">
    <property type="entry name" value="SMAD MH1 domain"/>
    <property type="match status" value="1"/>
</dbReference>
<dbReference type="GO" id="GO:0005737">
    <property type="term" value="C:cytoplasm"/>
    <property type="evidence" value="ECO:0007669"/>
    <property type="project" value="UniProtKB-SubCell"/>
</dbReference>
<dbReference type="Pfam" id="PF03166">
    <property type="entry name" value="MH2"/>
    <property type="match status" value="1"/>
</dbReference>
<feature type="domain" description="MH1" evidence="13">
    <location>
        <begin position="42"/>
        <end position="166"/>
    </location>
</feature>
<keyword evidence="12" id="KW-0812">Transmembrane</keyword>
<dbReference type="GO" id="GO:0050793">
    <property type="term" value="P:regulation of developmental process"/>
    <property type="evidence" value="ECO:0007669"/>
    <property type="project" value="UniProtKB-ARBA"/>
</dbReference>
<reference evidence="15 16" key="1">
    <citation type="journal article" date="2024" name="Ann. Entomol. Soc. Am.">
        <title>Genomic analyses of the southern and eastern yellowjacket wasps (Hymenoptera: Vespidae) reveal evolutionary signatures of social life.</title>
        <authorList>
            <person name="Catto M.A."/>
            <person name="Caine P.B."/>
            <person name="Orr S.E."/>
            <person name="Hunt B.G."/>
            <person name="Goodisman M.A.D."/>
        </authorList>
    </citation>
    <scope>NUCLEOTIDE SEQUENCE [LARGE SCALE GENOMIC DNA]</scope>
    <source>
        <strain evidence="15">232</strain>
        <tissue evidence="15">Head and thorax</tissue>
    </source>
</reference>
<evidence type="ECO:0000256" key="11">
    <source>
        <dbReference type="SAM" id="MobiDB-lite"/>
    </source>
</evidence>
<dbReference type="GO" id="GO:0040024">
    <property type="term" value="P:dauer larval development"/>
    <property type="evidence" value="ECO:0007669"/>
    <property type="project" value="UniProtKB-ARBA"/>
</dbReference>
<dbReference type="CDD" id="cd10492">
    <property type="entry name" value="MH1_SMAD_4"/>
    <property type="match status" value="1"/>
</dbReference>
<dbReference type="AlphaFoldDB" id="A0ABD2CAS2"/>
<dbReference type="InterPro" id="IPR017855">
    <property type="entry name" value="SMAD-like_dom_sf"/>
</dbReference>
<evidence type="ECO:0000256" key="5">
    <source>
        <dbReference type="ARBA" id="ARBA00023015"/>
    </source>
</evidence>
<dbReference type="GO" id="GO:0051239">
    <property type="term" value="P:regulation of multicellular organismal process"/>
    <property type="evidence" value="ECO:0007669"/>
    <property type="project" value="UniProtKB-ARBA"/>
</dbReference>
<evidence type="ECO:0000256" key="6">
    <source>
        <dbReference type="ARBA" id="ARBA00023125"/>
    </source>
</evidence>
<keyword evidence="10" id="KW-0175">Coiled coil</keyword>
<keyword evidence="12" id="KW-1133">Transmembrane helix</keyword>
<dbReference type="InterPro" id="IPR008984">
    <property type="entry name" value="SMAD_FHA_dom_sf"/>
</dbReference>
<keyword evidence="3" id="KW-0479">Metal-binding</keyword>
<sequence>MVGLAGGGGHLYPSPPMQPNPELREMTGITSSAPTSADACLSIVHSLMCHRQGGESEGFSKRAIESLVKKLKEKRDELDSLITAITTNGAHPSKCVTIQRTLDGRLQVAGRKGFPHVIYARIWRWPDLHKNELKHVKYCQFAFDLKCDSVCVNPYHYERVVSPGIVVYIFYVICLKSFCELSCSTISVNDLLLWPWCMMEWVGFPRTDPFFTDLSGLTLQSGVGVGPGSRLVKDEYTVGGGGAAAAGAIGAAMDVDGEMNQTIQHHPPTQPPTANNTPQPQQGFIPGLAPPNPILAYHKIFTASSAIYIIIALNFTFHFGFIIFFFFCCCCTANGEGIFGSSGGGNSGNPHTKLDDNNCPRQTWIPTPHHSSTHNIHHPFALYKNQLNILLYMAEFFIKLILSEALAVVHPMSHTVGSQQQSLNAGSGSSSTQILSPPQGQSTDTFYGTTTPPQDINQPPTSVDALAASLGEGQNSPVSPVHLHHANGFTVGTATNPYNSGAPQWTGANTLTYTQRTGHGGDVGGNIGGLLSTQPAPEYWCSVGYFELDTQVGETFKVSSGCPTVTVDGYVDPSGGNRFCLGALSNVHRTEQSERARLHIGKGVVLDLRGEGDVWLRCQSEHSVFVQSYYLDREAGRAPGDAVFDLRQCHKQMRGQAATAQAAAAAQAAAVAGHLTHGAPITKSLSAAAGIGVDDLRRLCILRLSFVKGWGPDYPRQSIKETPCWIEVHLHRALQLLDEVLHTMPIDGPRGIE</sequence>
<dbReference type="Gene3D" id="3.90.520.10">
    <property type="entry name" value="SMAD MH1 domain"/>
    <property type="match status" value="1"/>
</dbReference>
<feature type="region of interest" description="Disordered" evidence="11">
    <location>
        <begin position="262"/>
        <end position="285"/>
    </location>
</feature>
<dbReference type="SUPFAM" id="SSF49879">
    <property type="entry name" value="SMAD/FHA domain"/>
    <property type="match status" value="1"/>
</dbReference>
<dbReference type="InterPro" id="IPR003619">
    <property type="entry name" value="MAD_homology1_Dwarfin-type"/>
</dbReference>
<proteinExistence type="inferred from homology"/>
<feature type="region of interest" description="Disordered" evidence="11">
    <location>
        <begin position="1"/>
        <end position="28"/>
    </location>
</feature>
<dbReference type="PROSITE" id="PS51075">
    <property type="entry name" value="MH1"/>
    <property type="match status" value="1"/>
</dbReference>
<dbReference type="PANTHER" id="PTHR13703:SF45">
    <property type="entry name" value="MOTHERS AGAINST DECAPENTAPLEGIC HOMOLOG"/>
    <property type="match status" value="1"/>
</dbReference>
<dbReference type="FunFam" id="2.60.200.10:FF:000002">
    <property type="entry name" value="Mothers against decapentaplegic homolog"/>
    <property type="match status" value="1"/>
</dbReference>
<dbReference type="PROSITE" id="PS51076">
    <property type="entry name" value="MH2"/>
    <property type="match status" value="1"/>
</dbReference>
<feature type="coiled-coil region" evidence="10">
    <location>
        <begin position="61"/>
        <end position="88"/>
    </location>
</feature>
<keyword evidence="4" id="KW-0862">Zinc</keyword>
<dbReference type="GO" id="GO:0046872">
    <property type="term" value="F:metal ion binding"/>
    <property type="evidence" value="ECO:0007669"/>
    <property type="project" value="UniProtKB-KW"/>
</dbReference>
<dbReference type="Gene3D" id="2.60.200.10">
    <property type="match status" value="1"/>
</dbReference>
<evidence type="ECO:0000256" key="1">
    <source>
        <dbReference type="ARBA" id="ARBA00005545"/>
    </source>
</evidence>
<dbReference type="PANTHER" id="PTHR13703">
    <property type="entry name" value="SMAD"/>
    <property type="match status" value="1"/>
</dbReference>
<evidence type="ECO:0000313" key="15">
    <source>
        <dbReference type="EMBL" id="KAL2742164.1"/>
    </source>
</evidence>
<keyword evidence="7 9" id="KW-0804">Transcription</keyword>
<evidence type="ECO:0000256" key="10">
    <source>
        <dbReference type="SAM" id="Coils"/>
    </source>
</evidence>
<dbReference type="Proteomes" id="UP001607303">
    <property type="component" value="Unassembled WGS sequence"/>
</dbReference>
<comment type="subcellular location">
    <subcellularLocation>
        <location evidence="9">Cytoplasm</location>
    </subcellularLocation>
    <subcellularLocation>
        <location evidence="9">Nucleus</location>
    </subcellularLocation>
</comment>
<feature type="transmembrane region" description="Helical" evidence="12">
    <location>
        <begin position="306"/>
        <end position="327"/>
    </location>
</feature>
<dbReference type="GO" id="GO:0080090">
    <property type="term" value="P:regulation of primary metabolic process"/>
    <property type="evidence" value="ECO:0007669"/>
    <property type="project" value="UniProtKB-ARBA"/>
</dbReference>
<evidence type="ECO:0000259" key="13">
    <source>
        <dbReference type="PROSITE" id="PS51075"/>
    </source>
</evidence>
<keyword evidence="12" id="KW-0472">Membrane</keyword>
<evidence type="ECO:0000256" key="4">
    <source>
        <dbReference type="ARBA" id="ARBA00022833"/>
    </source>
</evidence>
<evidence type="ECO:0000256" key="3">
    <source>
        <dbReference type="ARBA" id="ARBA00022723"/>
    </source>
</evidence>
<dbReference type="GO" id="GO:0005634">
    <property type="term" value="C:nucleus"/>
    <property type="evidence" value="ECO:0007669"/>
    <property type="project" value="UniProtKB-SubCell"/>
</dbReference>
<keyword evidence="5 9" id="KW-0805">Transcription regulation</keyword>
<evidence type="ECO:0000256" key="12">
    <source>
        <dbReference type="SAM" id="Phobius"/>
    </source>
</evidence>
<comment type="caution">
    <text evidence="15">The sequence shown here is derived from an EMBL/GenBank/DDBJ whole genome shotgun (WGS) entry which is preliminary data.</text>
</comment>
<protein>
    <recommendedName>
        <fullName evidence="9">Mothers against decapentaplegic homolog</fullName>
        <shortName evidence="9">MAD homolog</shortName>
        <shortName evidence="9">Mothers against DPP homolog</shortName>
    </recommendedName>
    <alternativeName>
        <fullName evidence="9">SMAD family member</fullName>
    </alternativeName>
</protein>
<evidence type="ECO:0000256" key="7">
    <source>
        <dbReference type="ARBA" id="ARBA00023163"/>
    </source>
</evidence>